<dbReference type="PANTHER" id="PTHR11571:SF222">
    <property type="entry name" value="GLUTATHIONE TRANSFERASE"/>
    <property type="match status" value="1"/>
</dbReference>
<proteinExistence type="inferred from homology"/>
<dbReference type="SUPFAM" id="SSF47616">
    <property type="entry name" value="GST C-terminal domain-like"/>
    <property type="match status" value="1"/>
</dbReference>
<dbReference type="GeneID" id="7835919"/>
<evidence type="ECO:0000313" key="7">
    <source>
        <dbReference type="EMBL" id="EAR99882.2"/>
    </source>
</evidence>
<dbReference type="RefSeq" id="XP_001020127.2">
    <property type="nucleotide sequence ID" value="XM_001020127.2"/>
</dbReference>
<dbReference type="Pfam" id="PF02798">
    <property type="entry name" value="GST_N"/>
    <property type="match status" value="1"/>
</dbReference>
<dbReference type="eggNOG" id="KOG1695">
    <property type="taxonomic scope" value="Eukaryota"/>
</dbReference>
<dbReference type="SFLD" id="SFLDS00019">
    <property type="entry name" value="Glutathione_Transferase_(cytos"/>
    <property type="match status" value="1"/>
</dbReference>
<evidence type="ECO:0000259" key="6">
    <source>
        <dbReference type="PROSITE" id="PS50404"/>
    </source>
</evidence>
<dbReference type="InterPro" id="IPR004045">
    <property type="entry name" value="Glutathione_S-Trfase_N"/>
</dbReference>
<evidence type="ECO:0000256" key="1">
    <source>
        <dbReference type="ARBA" id="ARBA00003701"/>
    </source>
</evidence>
<dbReference type="InterPro" id="IPR004046">
    <property type="entry name" value="GST_C"/>
</dbReference>
<organism evidence="7 8">
    <name type="scientific">Tetrahymena thermophila (strain SB210)</name>
    <dbReference type="NCBI Taxonomy" id="312017"/>
    <lineage>
        <taxon>Eukaryota</taxon>
        <taxon>Sar</taxon>
        <taxon>Alveolata</taxon>
        <taxon>Ciliophora</taxon>
        <taxon>Intramacronucleata</taxon>
        <taxon>Oligohymenophorea</taxon>
        <taxon>Hymenostomatida</taxon>
        <taxon>Tetrahymenina</taxon>
        <taxon>Tetrahymenidae</taxon>
        <taxon>Tetrahymena</taxon>
    </lineage>
</organism>
<dbReference type="Gene3D" id="1.20.1050.10">
    <property type="match status" value="1"/>
</dbReference>
<dbReference type="STRING" id="312017.I7MKR4"/>
<dbReference type="KEGG" id="tet:TTHERM_00661630"/>
<dbReference type="PANTHER" id="PTHR11571">
    <property type="entry name" value="GLUTATHIONE S-TRANSFERASE"/>
    <property type="match status" value="1"/>
</dbReference>
<keyword evidence="8" id="KW-1185">Reference proteome</keyword>
<dbReference type="SUPFAM" id="SSF52833">
    <property type="entry name" value="Thioredoxin-like"/>
    <property type="match status" value="1"/>
</dbReference>
<dbReference type="EMBL" id="GG662634">
    <property type="protein sequence ID" value="EAR99882.2"/>
    <property type="molecule type" value="Genomic_DNA"/>
</dbReference>
<dbReference type="Gene3D" id="3.40.30.10">
    <property type="entry name" value="Glutaredoxin"/>
    <property type="match status" value="1"/>
</dbReference>
<comment type="similarity">
    <text evidence="2">Belongs to the GST superfamily. Mu family.</text>
</comment>
<evidence type="ECO:0000256" key="3">
    <source>
        <dbReference type="ARBA" id="ARBA00012452"/>
    </source>
</evidence>
<dbReference type="InterPro" id="IPR036249">
    <property type="entry name" value="Thioredoxin-like_sf"/>
</dbReference>
<dbReference type="EC" id="2.5.1.18" evidence="3"/>
<protein>
    <recommendedName>
        <fullName evidence="3">glutathione transferase</fullName>
        <ecNumber evidence="3">2.5.1.18</ecNumber>
    </recommendedName>
</protein>
<dbReference type="Pfam" id="PF14497">
    <property type="entry name" value="GST_C_3"/>
    <property type="match status" value="1"/>
</dbReference>
<comment type="function">
    <text evidence="1">Conjugation of reduced glutathione to a wide number of exogenous and endogenous hydrophobic electrophiles.</text>
</comment>
<dbReference type="InterPro" id="IPR040079">
    <property type="entry name" value="Glutathione_S-Trfase"/>
</dbReference>
<dbReference type="PROSITE" id="PS50404">
    <property type="entry name" value="GST_NTER"/>
    <property type="match status" value="1"/>
</dbReference>
<dbReference type="AlphaFoldDB" id="I7MKR4"/>
<gene>
    <name evidence="7" type="ORF">TTHERM_00661630</name>
</gene>
<dbReference type="GO" id="GO:0006749">
    <property type="term" value="P:glutathione metabolic process"/>
    <property type="evidence" value="ECO:0007669"/>
    <property type="project" value="TreeGrafter"/>
</dbReference>
<evidence type="ECO:0000256" key="5">
    <source>
        <dbReference type="ARBA" id="ARBA00047960"/>
    </source>
</evidence>
<dbReference type="Proteomes" id="UP000009168">
    <property type="component" value="Unassembled WGS sequence"/>
</dbReference>
<evidence type="ECO:0000256" key="2">
    <source>
        <dbReference type="ARBA" id="ARBA00005861"/>
    </source>
</evidence>
<dbReference type="GO" id="GO:0004364">
    <property type="term" value="F:glutathione transferase activity"/>
    <property type="evidence" value="ECO:0007669"/>
    <property type="project" value="UniProtKB-EC"/>
</dbReference>
<dbReference type="OrthoDB" id="410118at2759"/>
<sequence>MITLGYWGVRGLGESVRYLLAYLNVDYKHQAYYNPQDWFAKDKAQLKIEFSNLPYLIDGEQKITDSYAISIYIIRKYHREDLLGYSEDGSYNEREVKIAQLIGVTRDIFQQIVHICFSPQFDKIKDQAFEKGQIFLNQLTDFLGDKQFLLGHLSLADFLFYEALTYYQVLHSQSITQRHEEYMHQFESLPGIKQYLNYASKNFNSFLLNLKQQQQQQQQKISL</sequence>
<dbReference type="InterPro" id="IPR036282">
    <property type="entry name" value="Glutathione-S-Trfase_C_sf"/>
</dbReference>
<evidence type="ECO:0000313" key="8">
    <source>
        <dbReference type="Proteomes" id="UP000009168"/>
    </source>
</evidence>
<comment type="catalytic activity">
    <reaction evidence="5">
        <text>RX + glutathione = an S-substituted glutathione + a halide anion + H(+)</text>
        <dbReference type="Rhea" id="RHEA:16437"/>
        <dbReference type="ChEBI" id="CHEBI:15378"/>
        <dbReference type="ChEBI" id="CHEBI:16042"/>
        <dbReference type="ChEBI" id="CHEBI:17792"/>
        <dbReference type="ChEBI" id="CHEBI:57925"/>
        <dbReference type="ChEBI" id="CHEBI:90779"/>
        <dbReference type="EC" id="2.5.1.18"/>
    </reaction>
</comment>
<name>I7MKR4_TETTS</name>
<keyword evidence="4" id="KW-0808">Transferase</keyword>
<dbReference type="InterPro" id="IPR050213">
    <property type="entry name" value="GST_superfamily"/>
</dbReference>
<evidence type="ECO:0000256" key="4">
    <source>
        <dbReference type="ARBA" id="ARBA00022679"/>
    </source>
</evidence>
<accession>I7MKR4</accession>
<dbReference type="InParanoid" id="I7MKR4"/>
<reference evidence="8" key="1">
    <citation type="journal article" date="2006" name="PLoS Biol.">
        <title>Macronuclear genome sequence of the ciliate Tetrahymena thermophila, a model eukaryote.</title>
        <authorList>
            <person name="Eisen J.A."/>
            <person name="Coyne R.S."/>
            <person name="Wu M."/>
            <person name="Wu D."/>
            <person name="Thiagarajan M."/>
            <person name="Wortman J.R."/>
            <person name="Badger J.H."/>
            <person name="Ren Q."/>
            <person name="Amedeo P."/>
            <person name="Jones K.M."/>
            <person name="Tallon L.J."/>
            <person name="Delcher A.L."/>
            <person name="Salzberg S.L."/>
            <person name="Silva J.C."/>
            <person name="Haas B.J."/>
            <person name="Majoros W.H."/>
            <person name="Farzad M."/>
            <person name="Carlton J.M."/>
            <person name="Smith R.K. Jr."/>
            <person name="Garg J."/>
            <person name="Pearlman R.E."/>
            <person name="Karrer K.M."/>
            <person name="Sun L."/>
            <person name="Manning G."/>
            <person name="Elde N.C."/>
            <person name="Turkewitz A.P."/>
            <person name="Asai D.J."/>
            <person name="Wilkes D.E."/>
            <person name="Wang Y."/>
            <person name="Cai H."/>
            <person name="Collins K."/>
            <person name="Stewart B.A."/>
            <person name="Lee S.R."/>
            <person name="Wilamowska K."/>
            <person name="Weinberg Z."/>
            <person name="Ruzzo W.L."/>
            <person name="Wloga D."/>
            <person name="Gaertig J."/>
            <person name="Frankel J."/>
            <person name="Tsao C.-C."/>
            <person name="Gorovsky M.A."/>
            <person name="Keeling P.J."/>
            <person name="Waller R.F."/>
            <person name="Patron N.J."/>
            <person name="Cherry J.M."/>
            <person name="Stover N.A."/>
            <person name="Krieger C.J."/>
            <person name="del Toro C."/>
            <person name="Ryder H.F."/>
            <person name="Williamson S.C."/>
            <person name="Barbeau R.A."/>
            <person name="Hamilton E.P."/>
            <person name="Orias E."/>
        </authorList>
    </citation>
    <scope>NUCLEOTIDE SEQUENCE [LARGE SCALE GENOMIC DNA]</scope>
    <source>
        <strain evidence="8">SB210</strain>
    </source>
</reference>
<feature type="domain" description="GST N-terminal" evidence="6">
    <location>
        <begin position="1"/>
        <end position="81"/>
    </location>
</feature>